<proteinExistence type="predicted"/>
<protein>
    <recommendedName>
        <fullName evidence="4">BTB domain-containing protein</fullName>
    </recommendedName>
</protein>
<reference evidence="3" key="1">
    <citation type="journal article" date="2023" name="bioRxiv">
        <title>Complete genome of the Medicago anthracnose fungus, Colletotrichum destructivum, reveals a mini-chromosome-like region within a core chromosome.</title>
        <authorList>
            <person name="Lapalu N."/>
            <person name="Simon A."/>
            <person name="Lu A."/>
            <person name="Plaumann P.-L."/>
            <person name="Amselem J."/>
            <person name="Pigne S."/>
            <person name="Auger A."/>
            <person name="Koch C."/>
            <person name="Dallery J.-F."/>
            <person name="O'Connell R.J."/>
        </authorList>
    </citation>
    <scope>NUCLEOTIDE SEQUENCE [LARGE SCALE GENOMIC DNA]</scope>
    <source>
        <strain evidence="3">CBS 520.97</strain>
    </source>
</reference>
<dbReference type="GeneID" id="87948931"/>
<feature type="region of interest" description="Disordered" evidence="1">
    <location>
        <begin position="1"/>
        <end position="31"/>
    </location>
</feature>
<sequence>MAEEYNGDREPSPEGGVHLRKEAPVSTDPHIRCSEPLYPDGDIFVILLNSQKSFIAGYQLSSQVCRVASATFAKLIDAASTTQDGQKIVRLSDCVDSESDAFRCIFSVLHHGDTETYRYLPAQDLLQVSKVNSILECDKALAPWVSLWFQEVRREITEVSQQKTEDLGMLLSSAIVFKAEEESRKLRDFAVHNLAIDFPEIWRKNQTLGHLLENESLSGLQDYVVKLLARVSESIHSLDGVLESQSQVYPTDRKLCPHCGRRHPGTAKRCHPCHEAMLYSEVCSKPHRVGEYLRILTIKRLWPPSILRQNGASISCILKRISRMSLDIPHQCGGGTKCPLFVHINGPLSKVKRVVDGFATGVEQSGSGEGEIGGNSEEGPVTKTSSTDMLSLSSKAHGGLSDGK</sequence>
<dbReference type="EMBL" id="CP137312">
    <property type="protein sequence ID" value="WQF87417.1"/>
    <property type="molecule type" value="Genomic_DNA"/>
</dbReference>
<feature type="compositionally biased region" description="Polar residues" evidence="1">
    <location>
        <begin position="382"/>
        <end position="394"/>
    </location>
</feature>
<name>A0AAX4IW12_9PEZI</name>
<dbReference type="Proteomes" id="UP001322277">
    <property type="component" value="Chromosome 8"/>
</dbReference>
<dbReference type="KEGG" id="cdet:87948931"/>
<evidence type="ECO:0008006" key="4">
    <source>
        <dbReference type="Google" id="ProtNLM"/>
    </source>
</evidence>
<dbReference type="AlphaFoldDB" id="A0AAX4IW12"/>
<gene>
    <name evidence="2" type="ORF">CDEST_12431</name>
</gene>
<keyword evidence="3" id="KW-1185">Reference proteome</keyword>
<evidence type="ECO:0000256" key="1">
    <source>
        <dbReference type="SAM" id="MobiDB-lite"/>
    </source>
</evidence>
<dbReference type="RefSeq" id="XP_062784638.1">
    <property type="nucleotide sequence ID" value="XM_062928587.1"/>
</dbReference>
<organism evidence="2 3">
    <name type="scientific">Colletotrichum destructivum</name>
    <dbReference type="NCBI Taxonomy" id="34406"/>
    <lineage>
        <taxon>Eukaryota</taxon>
        <taxon>Fungi</taxon>
        <taxon>Dikarya</taxon>
        <taxon>Ascomycota</taxon>
        <taxon>Pezizomycotina</taxon>
        <taxon>Sordariomycetes</taxon>
        <taxon>Hypocreomycetidae</taxon>
        <taxon>Glomerellales</taxon>
        <taxon>Glomerellaceae</taxon>
        <taxon>Colletotrichum</taxon>
        <taxon>Colletotrichum destructivum species complex</taxon>
    </lineage>
</organism>
<evidence type="ECO:0000313" key="3">
    <source>
        <dbReference type="Proteomes" id="UP001322277"/>
    </source>
</evidence>
<accession>A0AAX4IW12</accession>
<feature type="region of interest" description="Disordered" evidence="1">
    <location>
        <begin position="362"/>
        <end position="404"/>
    </location>
</feature>
<evidence type="ECO:0000313" key="2">
    <source>
        <dbReference type="EMBL" id="WQF87417.1"/>
    </source>
</evidence>